<dbReference type="OrthoDB" id="10331946at2759"/>
<keyword evidence="3" id="KW-1185">Reference proteome</keyword>
<feature type="domain" description="2EXR" evidence="1">
    <location>
        <begin position="47"/>
        <end position="147"/>
    </location>
</feature>
<dbReference type="PANTHER" id="PTHR35910">
    <property type="entry name" value="2EXR DOMAIN-CONTAINING PROTEIN"/>
    <property type="match status" value="1"/>
</dbReference>
<evidence type="ECO:0000259" key="1">
    <source>
        <dbReference type="Pfam" id="PF20150"/>
    </source>
</evidence>
<sequence>MSPSTNELSAGSQAPVPDSIESLDIIINQLPDSACELFSLDPYPMGFLLFPLLPFELHLLIWEFVCCLPQRIDIFGVHVWPKGGKRRIRDFFRYERFLGFKCEGQNPGVLTANHESRTISKSIYQPLLRITTTQSLVRYFNPSVDTIKIECSADKGRLIPAEAFAPGAAKSIQYLRLSQTCWGSGGTSPTDRFLFCWNIEGHVRQDNTALKTLEEWQFAAGLRFSSLFGGLRVLFLKDPHFLNEGHDDPVPVNDLEGFYEIRDHLVEQYKALKAKDPTVFRPAVRLLHHNGTFAWELADTYQGTTTSIMKESVANESMPERYDGTSDSHVTG</sequence>
<evidence type="ECO:0000313" key="2">
    <source>
        <dbReference type="EMBL" id="CAG8953544.1"/>
    </source>
</evidence>
<comment type="caution">
    <text evidence="2">The sequence shown here is derived from an EMBL/GenBank/DDBJ whole genome shotgun (WGS) entry which is preliminary data.</text>
</comment>
<dbReference type="InterPro" id="IPR045518">
    <property type="entry name" value="2EXR"/>
</dbReference>
<protein>
    <recommendedName>
        <fullName evidence="1">2EXR domain-containing protein</fullName>
    </recommendedName>
</protein>
<evidence type="ECO:0000313" key="3">
    <source>
        <dbReference type="Proteomes" id="UP000696280"/>
    </source>
</evidence>
<organism evidence="2 3">
    <name type="scientific">Hymenoscyphus fraxineus</name>
    <dbReference type="NCBI Taxonomy" id="746836"/>
    <lineage>
        <taxon>Eukaryota</taxon>
        <taxon>Fungi</taxon>
        <taxon>Dikarya</taxon>
        <taxon>Ascomycota</taxon>
        <taxon>Pezizomycotina</taxon>
        <taxon>Leotiomycetes</taxon>
        <taxon>Helotiales</taxon>
        <taxon>Helotiaceae</taxon>
        <taxon>Hymenoscyphus</taxon>
    </lineage>
</organism>
<proteinExistence type="predicted"/>
<dbReference type="Proteomes" id="UP000696280">
    <property type="component" value="Unassembled WGS sequence"/>
</dbReference>
<dbReference type="PANTHER" id="PTHR35910:SF6">
    <property type="entry name" value="2EXR DOMAIN-CONTAINING PROTEIN"/>
    <property type="match status" value="1"/>
</dbReference>
<dbReference type="AlphaFoldDB" id="A0A9N9KU66"/>
<gene>
    <name evidence="2" type="ORF">HYFRA_00010001</name>
</gene>
<reference evidence="2" key="1">
    <citation type="submission" date="2021-07" db="EMBL/GenBank/DDBJ databases">
        <authorList>
            <person name="Durling M."/>
        </authorList>
    </citation>
    <scope>NUCLEOTIDE SEQUENCE</scope>
</reference>
<accession>A0A9N9KU66</accession>
<dbReference type="Pfam" id="PF20150">
    <property type="entry name" value="2EXR"/>
    <property type="match status" value="1"/>
</dbReference>
<dbReference type="EMBL" id="CAJVRL010000051">
    <property type="protein sequence ID" value="CAG8953544.1"/>
    <property type="molecule type" value="Genomic_DNA"/>
</dbReference>
<name>A0A9N9KU66_9HELO</name>